<evidence type="ECO:0000313" key="2">
    <source>
        <dbReference type="Proteomes" id="UP001189429"/>
    </source>
</evidence>
<gene>
    <name evidence="1" type="ORF">PCOR1329_LOCUS9811</name>
</gene>
<comment type="caution">
    <text evidence="1">The sequence shown here is derived from an EMBL/GenBank/DDBJ whole genome shotgun (WGS) entry which is preliminary data.</text>
</comment>
<reference evidence="1" key="1">
    <citation type="submission" date="2023-10" db="EMBL/GenBank/DDBJ databases">
        <authorList>
            <person name="Chen Y."/>
            <person name="Shah S."/>
            <person name="Dougan E. K."/>
            <person name="Thang M."/>
            <person name="Chan C."/>
        </authorList>
    </citation>
    <scope>NUCLEOTIDE SEQUENCE [LARGE SCALE GENOMIC DNA]</scope>
</reference>
<feature type="non-terminal residue" evidence="1">
    <location>
        <position position="110"/>
    </location>
</feature>
<dbReference type="Proteomes" id="UP001189429">
    <property type="component" value="Unassembled WGS sequence"/>
</dbReference>
<evidence type="ECO:0000313" key="1">
    <source>
        <dbReference type="EMBL" id="CAK0802243.1"/>
    </source>
</evidence>
<organism evidence="1 2">
    <name type="scientific">Prorocentrum cordatum</name>
    <dbReference type="NCBI Taxonomy" id="2364126"/>
    <lineage>
        <taxon>Eukaryota</taxon>
        <taxon>Sar</taxon>
        <taxon>Alveolata</taxon>
        <taxon>Dinophyceae</taxon>
        <taxon>Prorocentrales</taxon>
        <taxon>Prorocentraceae</taxon>
        <taxon>Prorocentrum</taxon>
    </lineage>
</organism>
<name>A0ABN9Q8V1_9DINO</name>
<accession>A0ABN9Q8V1</accession>
<dbReference type="EMBL" id="CAUYUJ010002757">
    <property type="protein sequence ID" value="CAK0802243.1"/>
    <property type="molecule type" value="Genomic_DNA"/>
</dbReference>
<protein>
    <submittedName>
        <fullName evidence="1">Uncharacterized protein</fullName>
    </submittedName>
</protein>
<proteinExistence type="predicted"/>
<keyword evidence="2" id="KW-1185">Reference proteome</keyword>
<sequence>MAEMAPRDVAGILSAFAKAGVRDQELTDAIVEHSCGLLKDGISQSCHRGPGKSLKRDVYIGDKSAVDGAVDAFDMMSLSELLPALADLEAAPAELLEVAGEYVAMGLSQG</sequence>